<keyword evidence="7" id="KW-1185">Reference proteome</keyword>
<evidence type="ECO:0000313" key="6">
    <source>
        <dbReference type="EMBL" id="KLT44305.1"/>
    </source>
</evidence>
<dbReference type="GeneID" id="28983118"/>
<feature type="compositionally biased region" description="Low complexity" evidence="4">
    <location>
        <begin position="257"/>
        <end position="279"/>
    </location>
</feature>
<evidence type="ECO:0000256" key="2">
    <source>
        <dbReference type="ARBA" id="ARBA00022829"/>
    </source>
</evidence>
<dbReference type="GO" id="GO:0045132">
    <property type="term" value="P:meiotic chromosome segregation"/>
    <property type="evidence" value="ECO:0007669"/>
    <property type="project" value="InterPro"/>
</dbReference>
<evidence type="ECO:0000313" key="7">
    <source>
        <dbReference type="Proteomes" id="UP000053611"/>
    </source>
</evidence>
<dbReference type="AlphaFoldDB" id="A0A0J0XTA4"/>
<dbReference type="GO" id="GO:0000775">
    <property type="term" value="C:chromosome, centromeric region"/>
    <property type="evidence" value="ECO:0007669"/>
    <property type="project" value="InterPro"/>
</dbReference>
<evidence type="ECO:0000256" key="3">
    <source>
        <dbReference type="SAM" id="Coils"/>
    </source>
</evidence>
<comment type="similarity">
    <text evidence="1">Belongs to the shugoshin family.</text>
</comment>
<reference evidence="6 7" key="1">
    <citation type="submission" date="2015-03" db="EMBL/GenBank/DDBJ databases">
        <title>Genomics and transcriptomics of the oil-accumulating basidiomycete yeast T. oleaginosus allow insights into substrate utilization and the diverse evolutionary trajectories of mating systems in fungi.</title>
        <authorList>
            <consortium name="DOE Joint Genome Institute"/>
            <person name="Kourist R."/>
            <person name="Kracht O."/>
            <person name="Bracharz F."/>
            <person name="Lipzen A."/>
            <person name="Nolan M."/>
            <person name="Ohm R."/>
            <person name="Grigoriev I."/>
            <person name="Sun S."/>
            <person name="Heitman J."/>
            <person name="Bruck T."/>
            <person name="Nowrousian M."/>
        </authorList>
    </citation>
    <scope>NUCLEOTIDE SEQUENCE [LARGE SCALE GENOMIC DNA]</scope>
    <source>
        <strain evidence="6 7">IBC0246</strain>
    </source>
</reference>
<feature type="non-terminal residue" evidence="6">
    <location>
        <position position="1"/>
    </location>
</feature>
<feature type="compositionally biased region" description="Low complexity" evidence="4">
    <location>
        <begin position="309"/>
        <end position="325"/>
    </location>
</feature>
<keyword evidence="3" id="KW-0175">Coiled coil</keyword>
<name>A0A0J0XTA4_9TREE</name>
<dbReference type="GO" id="GO:0005634">
    <property type="term" value="C:nucleus"/>
    <property type="evidence" value="ECO:0007669"/>
    <property type="project" value="InterPro"/>
</dbReference>
<feature type="compositionally biased region" description="Low complexity" evidence="4">
    <location>
        <begin position="445"/>
        <end position="456"/>
    </location>
</feature>
<organism evidence="6 7">
    <name type="scientific">Cutaneotrichosporon oleaginosum</name>
    <dbReference type="NCBI Taxonomy" id="879819"/>
    <lineage>
        <taxon>Eukaryota</taxon>
        <taxon>Fungi</taxon>
        <taxon>Dikarya</taxon>
        <taxon>Basidiomycota</taxon>
        <taxon>Agaricomycotina</taxon>
        <taxon>Tremellomycetes</taxon>
        <taxon>Trichosporonales</taxon>
        <taxon>Trichosporonaceae</taxon>
        <taxon>Cutaneotrichosporon</taxon>
    </lineage>
</organism>
<sequence>MATRRSRRSSGLGAVEHDELAEFDTFRRRHARQNRDIIAENITRKGLIRSLQDQVASLQAELLSAQRQNAALTRELATLRDTSGALDAIIAAVPHLIRLRGTLVPAPRRARRSMHAAPRAAASGPPPLGVLPEVDEDTPRRYSHASQASTDSFASPSPRRTPRRRRRRESGLFPPQLAATPEPHDEEEVEAVVTPVKQIKKSPVAVESTTPKASPRRRRRSPRKSPRASTTPVTSPLTPAPEEPGATTLPSPPPKPIISSAPSFSSAASALAAAFSPSSTVTSASDNAGVAPAAAPDTHDAEEPPDPPSLASSTSSVTPTSPTESAPEDGRARRARSSVSYKEPSLRTKMRKPDGVSSEEALGLRPRGSMLEGVRRKSALPRSTAKLDFRVEKDEEAPIPEPKPKSPTNPITTTAPLAPSRIVKEAPLKEGSKKAPVKRRSNAIATTGATGATGAK</sequence>
<dbReference type="Pfam" id="PF07557">
    <property type="entry name" value="Shugoshin_C"/>
    <property type="match status" value="1"/>
</dbReference>
<feature type="coiled-coil region" evidence="3">
    <location>
        <begin position="48"/>
        <end position="82"/>
    </location>
</feature>
<gene>
    <name evidence="6" type="ORF">CC85DRAFT_283814</name>
</gene>
<feature type="compositionally biased region" description="Polar residues" evidence="4">
    <location>
        <begin position="144"/>
        <end position="154"/>
    </location>
</feature>
<feature type="compositionally biased region" description="Basic residues" evidence="4">
    <location>
        <begin position="214"/>
        <end position="226"/>
    </location>
</feature>
<dbReference type="EMBL" id="KQ087188">
    <property type="protein sequence ID" value="KLT44305.1"/>
    <property type="molecule type" value="Genomic_DNA"/>
</dbReference>
<dbReference type="OrthoDB" id="5394106at2759"/>
<dbReference type="InterPro" id="IPR011515">
    <property type="entry name" value="Shugoshin_C"/>
</dbReference>
<feature type="compositionally biased region" description="Basic and acidic residues" evidence="4">
    <location>
        <begin position="422"/>
        <end position="433"/>
    </location>
</feature>
<evidence type="ECO:0000256" key="4">
    <source>
        <dbReference type="SAM" id="MobiDB-lite"/>
    </source>
</evidence>
<keyword evidence="2" id="KW-0159">Chromosome partition</keyword>
<proteinExistence type="inferred from homology"/>
<feature type="region of interest" description="Disordered" evidence="4">
    <location>
        <begin position="107"/>
        <end position="456"/>
    </location>
</feature>
<evidence type="ECO:0000256" key="1">
    <source>
        <dbReference type="ARBA" id="ARBA00010845"/>
    </source>
</evidence>
<feature type="domain" description="Shugoshin C-terminal" evidence="5">
    <location>
        <begin position="332"/>
        <end position="352"/>
    </location>
</feature>
<dbReference type="RefSeq" id="XP_018280796.1">
    <property type="nucleotide sequence ID" value="XM_018422515.1"/>
</dbReference>
<protein>
    <recommendedName>
        <fullName evidence="5">Shugoshin C-terminal domain-containing protein</fullName>
    </recommendedName>
</protein>
<evidence type="ECO:0000259" key="5">
    <source>
        <dbReference type="Pfam" id="PF07557"/>
    </source>
</evidence>
<dbReference type="Proteomes" id="UP000053611">
    <property type="component" value="Unassembled WGS sequence"/>
</dbReference>
<accession>A0A0J0XTA4</accession>